<reference evidence="2 3" key="1">
    <citation type="journal article" date="2019" name="Int. J. Syst. Evol. Microbiol.">
        <title>The Global Catalogue of Microorganisms (GCM) 10K type strain sequencing project: providing services to taxonomists for standard genome sequencing and annotation.</title>
        <authorList>
            <consortium name="The Broad Institute Genomics Platform"/>
            <consortium name="The Broad Institute Genome Sequencing Center for Infectious Disease"/>
            <person name="Wu L."/>
            <person name="Ma J."/>
        </authorList>
    </citation>
    <scope>NUCLEOTIDE SEQUENCE [LARGE SCALE GENOMIC DNA]</scope>
    <source>
        <strain evidence="2 3">JCM 16083</strain>
    </source>
</reference>
<dbReference type="EMBL" id="BAAAFH010000011">
    <property type="protein sequence ID" value="GAA0875260.1"/>
    <property type="molecule type" value="Genomic_DNA"/>
</dbReference>
<evidence type="ECO:0000313" key="3">
    <source>
        <dbReference type="Proteomes" id="UP001501126"/>
    </source>
</evidence>
<dbReference type="PANTHER" id="PTHR32251">
    <property type="entry name" value="3-OXO-5-ALPHA-STEROID 4-DEHYDROGENASE"/>
    <property type="match status" value="1"/>
</dbReference>
<feature type="transmembrane region" description="Helical" evidence="1">
    <location>
        <begin position="62"/>
        <end position="80"/>
    </location>
</feature>
<keyword evidence="1" id="KW-1133">Transmembrane helix</keyword>
<keyword evidence="3" id="KW-1185">Reference proteome</keyword>
<dbReference type="Pfam" id="PF06966">
    <property type="entry name" value="DUF1295"/>
    <property type="match status" value="1"/>
</dbReference>
<dbReference type="PROSITE" id="PS50244">
    <property type="entry name" value="S5A_REDUCTASE"/>
    <property type="match status" value="1"/>
</dbReference>
<dbReference type="Gene3D" id="1.20.120.1630">
    <property type="match status" value="1"/>
</dbReference>
<dbReference type="InterPro" id="IPR010721">
    <property type="entry name" value="UstE-like"/>
</dbReference>
<gene>
    <name evidence="2" type="ORF">GCM10009118_16690</name>
</gene>
<sequence length="332" mass="38443">MSGRKNIKLTTILYHACLSFVSFEKNNEMIRTALLLLFTLVVIPVFTYYFDDPLQPEIQSVLTGLFYIAGAIAVYCFVVGELTKNYSQVDKLWSISPLIYAWYIAHSVGYTERSVLMAVVVSLWGARLTYNFARRGGYSWKFWTGEEDYRWPVLREMAPLNRPWVFSLFNLLFISGYQNALILLFTLPALYAVQTNTPLNWLDYTAAFFVLFFVVIEFIADQQQYDFQTEKHRRIKAGIPLEGKYEKGFVAEGLWSVVRHPNYMAEQSVWISFYFFSVAASGNWLNWSVSGALLLVILFKGSSDFSENISAGKYPDYKEYQQKVPRFIPFTK</sequence>
<name>A0ABN1MQU7_9FLAO</name>
<proteinExistence type="predicted"/>
<feature type="transmembrane region" description="Helical" evidence="1">
    <location>
        <begin position="273"/>
        <end position="299"/>
    </location>
</feature>
<dbReference type="PANTHER" id="PTHR32251:SF23">
    <property type="entry name" value="3-OXO-5-ALPHA-STEROID 4-DEHYDROGENASE (DUF1295)"/>
    <property type="match status" value="1"/>
</dbReference>
<organism evidence="2 3">
    <name type="scientific">Wandonia haliotis</name>
    <dbReference type="NCBI Taxonomy" id="574963"/>
    <lineage>
        <taxon>Bacteria</taxon>
        <taxon>Pseudomonadati</taxon>
        <taxon>Bacteroidota</taxon>
        <taxon>Flavobacteriia</taxon>
        <taxon>Flavobacteriales</taxon>
        <taxon>Crocinitomicaceae</taxon>
        <taxon>Wandonia</taxon>
    </lineage>
</organism>
<protein>
    <submittedName>
        <fullName evidence="2">DUF1295 domain-containing protein</fullName>
    </submittedName>
</protein>
<comment type="caution">
    <text evidence="2">The sequence shown here is derived from an EMBL/GenBank/DDBJ whole genome shotgun (WGS) entry which is preliminary data.</text>
</comment>
<accession>A0ABN1MQU7</accession>
<evidence type="ECO:0000313" key="2">
    <source>
        <dbReference type="EMBL" id="GAA0875260.1"/>
    </source>
</evidence>
<evidence type="ECO:0000256" key="1">
    <source>
        <dbReference type="SAM" id="Phobius"/>
    </source>
</evidence>
<feature type="transmembrane region" description="Helical" evidence="1">
    <location>
        <begin position="164"/>
        <end position="189"/>
    </location>
</feature>
<feature type="transmembrane region" description="Helical" evidence="1">
    <location>
        <begin position="32"/>
        <end position="50"/>
    </location>
</feature>
<feature type="transmembrane region" description="Helical" evidence="1">
    <location>
        <begin position="201"/>
        <end position="220"/>
    </location>
</feature>
<keyword evidence="1" id="KW-0812">Transmembrane</keyword>
<dbReference type="Proteomes" id="UP001501126">
    <property type="component" value="Unassembled WGS sequence"/>
</dbReference>
<keyword evidence="1" id="KW-0472">Membrane</keyword>